<organism evidence="1">
    <name type="scientific">Oikopleura dioica</name>
    <name type="common">Tunicate</name>
    <dbReference type="NCBI Taxonomy" id="34765"/>
    <lineage>
        <taxon>Eukaryota</taxon>
        <taxon>Metazoa</taxon>
        <taxon>Chordata</taxon>
        <taxon>Tunicata</taxon>
        <taxon>Appendicularia</taxon>
        <taxon>Copelata</taxon>
        <taxon>Oikopleuridae</taxon>
        <taxon>Oikopleura</taxon>
    </lineage>
</organism>
<evidence type="ECO:0000313" key="1">
    <source>
        <dbReference type="EMBL" id="CBY41300.1"/>
    </source>
</evidence>
<dbReference type="AlphaFoldDB" id="E4Z0S2"/>
<reference evidence="1" key="1">
    <citation type="journal article" date="2010" name="Science">
        <title>Plasticity of animal genome architecture unmasked by rapid evolution of a pelagic tunicate.</title>
        <authorList>
            <person name="Denoeud F."/>
            <person name="Henriet S."/>
            <person name="Mungpakdee S."/>
            <person name="Aury J.M."/>
            <person name="Da Silva C."/>
            <person name="Brinkmann H."/>
            <person name="Mikhaleva J."/>
            <person name="Olsen L.C."/>
            <person name="Jubin C."/>
            <person name="Canestro C."/>
            <person name="Bouquet J.M."/>
            <person name="Danks G."/>
            <person name="Poulain J."/>
            <person name="Campsteijn C."/>
            <person name="Adamski M."/>
            <person name="Cross I."/>
            <person name="Yadetie F."/>
            <person name="Muffato M."/>
            <person name="Louis A."/>
            <person name="Butcher S."/>
            <person name="Tsagkogeorga G."/>
            <person name="Konrad A."/>
            <person name="Singh S."/>
            <person name="Jensen M.F."/>
            <person name="Cong E.H."/>
            <person name="Eikeseth-Otteraa H."/>
            <person name="Noel B."/>
            <person name="Anthouard V."/>
            <person name="Porcel B.M."/>
            <person name="Kachouri-Lafond R."/>
            <person name="Nishino A."/>
            <person name="Ugolini M."/>
            <person name="Chourrout P."/>
            <person name="Nishida H."/>
            <person name="Aasland R."/>
            <person name="Huzurbazar S."/>
            <person name="Westhof E."/>
            <person name="Delsuc F."/>
            <person name="Lehrach H."/>
            <person name="Reinhardt R."/>
            <person name="Weissenbach J."/>
            <person name="Roy S.W."/>
            <person name="Artiguenave F."/>
            <person name="Postlethwait J.H."/>
            <person name="Manak J.R."/>
            <person name="Thompson E.M."/>
            <person name="Jaillon O."/>
            <person name="Du Pasquier L."/>
            <person name="Boudinot P."/>
            <person name="Liberles D.A."/>
            <person name="Volff J.N."/>
            <person name="Philippe H."/>
            <person name="Lenhard B."/>
            <person name="Roest Crollius H."/>
            <person name="Wincker P."/>
            <person name="Chourrout D."/>
        </authorList>
    </citation>
    <scope>NUCLEOTIDE SEQUENCE [LARGE SCALE GENOMIC DNA]</scope>
</reference>
<feature type="non-terminal residue" evidence="1">
    <location>
        <position position="197"/>
    </location>
</feature>
<gene>
    <name evidence="1" type="ORF">GSOID_T00023364001</name>
</gene>
<accession>E4Z0S2</accession>
<name>E4Z0S2_OIKDI</name>
<sequence length="197" mass="22271">MLQSTRNHQFYHFSMLRCARLRPSSNLVLCALLPCGKLQPASLEIADLGQFSNGKIDTSKINVEIMDLEGNDSVADIAGAARVLIKNSYGRVTFIRRDTKGVILEQHGWMKDSALGHLSFYYLHNPVIESLEQEEIENAVFQYDIVEATHLGLHIVNTRVAENDSGNWLKRFNLSRDLSEPLTQRTCFLSRANCLSF</sequence>
<dbReference type="EMBL" id="FN656370">
    <property type="protein sequence ID" value="CBY41300.1"/>
    <property type="molecule type" value="Genomic_DNA"/>
</dbReference>
<dbReference type="Proteomes" id="UP000011014">
    <property type="component" value="Unassembled WGS sequence"/>
</dbReference>
<protein>
    <submittedName>
        <fullName evidence="1">Uncharacterized protein</fullName>
    </submittedName>
</protein>
<proteinExistence type="predicted"/>